<dbReference type="Gene3D" id="1.10.357.10">
    <property type="entry name" value="Tetracycline Repressor, domain 2"/>
    <property type="match status" value="1"/>
</dbReference>
<keyword evidence="1" id="KW-0805">Transcription regulation</keyword>
<dbReference type="InterPro" id="IPR001647">
    <property type="entry name" value="HTH_TetR"/>
</dbReference>
<dbReference type="AlphaFoldDB" id="A0AAV2WMC6"/>
<dbReference type="SUPFAM" id="SSF46689">
    <property type="entry name" value="Homeodomain-like"/>
    <property type="match status" value="1"/>
</dbReference>
<evidence type="ECO:0000313" key="7">
    <source>
        <dbReference type="EMBL" id="CDQ45344.1"/>
    </source>
</evidence>
<dbReference type="InterPro" id="IPR009057">
    <property type="entry name" value="Homeodomain-like_sf"/>
</dbReference>
<evidence type="ECO:0000256" key="2">
    <source>
        <dbReference type="ARBA" id="ARBA00023125"/>
    </source>
</evidence>
<sequence length="279" mass="29876">MPGRASRGYSPSGRVRVAKPTGNLPCSLSRTGYHPRVAAANRQTDLGLRERKKQRTRTTLIDAALQLCLRQGYETTTVDQIAALAEVSPRTYSRYFATKEAVFLTLLEELSEEIALELRRLPRGIGPLEALRAAHVSVLTRTAAGGVGRLTSERVVLILRIINSADALRQSAFDFRNDSVVAALSDQMGVPADDQRMLLGLSLFSAIIIAACGDLVADDDGTALGPLVMADRLNRACRHVAGFAGELFSTDNAPADLSGPVAPIVTAPVLTETDLPTNV</sequence>
<dbReference type="PANTHER" id="PTHR30055">
    <property type="entry name" value="HTH-TYPE TRANSCRIPTIONAL REGULATOR RUTR"/>
    <property type="match status" value="1"/>
</dbReference>
<evidence type="ECO:0000256" key="4">
    <source>
        <dbReference type="PROSITE-ProRule" id="PRU00335"/>
    </source>
</evidence>
<feature type="DNA-binding region" description="H-T-H motif" evidence="4">
    <location>
        <begin position="77"/>
        <end position="96"/>
    </location>
</feature>
<evidence type="ECO:0000256" key="5">
    <source>
        <dbReference type="SAM" id="MobiDB-lite"/>
    </source>
</evidence>
<reference evidence="7" key="2">
    <citation type="submission" date="2015-09" db="EMBL/GenBank/DDBJ databases">
        <title>Draft genome sequence of Mycobacterium neoaurum DSM 44074.</title>
        <authorList>
            <person name="Croce O."/>
            <person name="Robert C."/>
            <person name="Raoult D."/>
            <person name="Drancourt M."/>
        </authorList>
    </citation>
    <scope>NUCLEOTIDE SEQUENCE</scope>
    <source>
        <strain evidence="7">DSM 44074</strain>
    </source>
</reference>
<dbReference type="EMBL" id="LK021339">
    <property type="protein sequence ID" value="CDQ45344.1"/>
    <property type="molecule type" value="Genomic_DNA"/>
</dbReference>
<proteinExistence type="predicted"/>
<dbReference type="PANTHER" id="PTHR30055:SF238">
    <property type="entry name" value="MYCOFACTOCIN BIOSYNTHESIS TRANSCRIPTIONAL REGULATOR MFTR-RELATED"/>
    <property type="match status" value="1"/>
</dbReference>
<name>A0AAV2WMC6_MYCNE</name>
<evidence type="ECO:0000259" key="6">
    <source>
        <dbReference type="PROSITE" id="PS50977"/>
    </source>
</evidence>
<feature type="region of interest" description="Disordered" evidence="5">
    <location>
        <begin position="1"/>
        <end position="21"/>
    </location>
</feature>
<feature type="domain" description="HTH tetR-type" evidence="6">
    <location>
        <begin position="54"/>
        <end position="114"/>
    </location>
</feature>
<protein>
    <submittedName>
        <fullName evidence="7">TetR family transcriptional regulator</fullName>
    </submittedName>
</protein>
<dbReference type="InterPro" id="IPR050109">
    <property type="entry name" value="HTH-type_TetR-like_transc_reg"/>
</dbReference>
<evidence type="ECO:0000313" key="8">
    <source>
        <dbReference type="Proteomes" id="UP000028864"/>
    </source>
</evidence>
<gene>
    <name evidence="7" type="ORF">BN1047_03239</name>
</gene>
<dbReference type="Proteomes" id="UP000028864">
    <property type="component" value="Unassembled WGS sequence"/>
</dbReference>
<reference evidence="7" key="1">
    <citation type="submission" date="2014-05" db="EMBL/GenBank/DDBJ databases">
        <authorList>
            <person name="Urmite Genomes"/>
        </authorList>
    </citation>
    <scope>NUCLEOTIDE SEQUENCE</scope>
    <source>
        <strain evidence="7">DSM 44074</strain>
    </source>
</reference>
<evidence type="ECO:0000256" key="1">
    <source>
        <dbReference type="ARBA" id="ARBA00023015"/>
    </source>
</evidence>
<keyword evidence="2 4" id="KW-0238">DNA-binding</keyword>
<dbReference type="PROSITE" id="PS50977">
    <property type="entry name" value="HTH_TETR_2"/>
    <property type="match status" value="1"/>
</dbReference>
<dbReference type="GO" id="GO:0003700">
    <property type="term" value="F:DNA-binding transcription factor activity"/>
    <property type="evidence" value="ECO:0007669"/>
    <property type="project" value="TreeGrafter"/>
</dbReference>
<keyword evidence="3" id="KW-0804">Transcription</keyword>
<accession>A0AAV2WMC6</accession>
<dbReference type="Pfam" id="PF00440">
    <property type="entry name" value="TetR_N"/>
    <property type="match status" value="1"/>
</dbReference>
<dbReference type="GO" id="GO:0000976">
    <property type="term" value="F:transcription cis-regulatory region binding"/>
    <property type="evidence" value="ECO:0007669"/>
    <property type="project" value="TreeGrafter"/>
</dbReference>
<organism evidence="7 8">
    <name type="scientific">Mycolicibacterium neoaurum</name>
    <name type="common">Mycobacterium neoaurum</name>
    <dbReference type="NCBI Taxonomy" id="1795"/>
    <lineage>
        <taxon>Bacteria</taxon>
        <taxon>Bacillati</taxon>
        <taxon>Actinomycetota</taxon>
        <taxon>Actinomycetes</taxon>
        <taxon>Mycobacteriales</taxon>
        <taxon>Mycobacteriaceae</taxon>
        <taxon>Mycolicibacterium</taxon>
    </lineage>
</organism>
<evidence type="ECO:0000256" key="3">
    <source>
        <dbReference type="ARBA" id="ARBA00023163"/>
    </source>
</evidence>